<gene>
    <name evidence="1" type="ORF">ACFSQT_14255</name>
</gene>
<keyword evidence="2" id="KW-1185">Reference proteome</keyword>
<evidence type="ECO:0000313" key="1">
    <source>
        <dbReference type="EMBL" id="MFD2054214.1"/>
    </source>
</evidence>
<dbReference type="EMBL" id="JBHUGY010000021">
    <property type="protein sequence ID" value="MFD2054214.1"/>
    <property type="molecule type" value="Genomic_DNA"/>
</dbReference>
<dbReference type="RefSeq" id="WP_379019584.1">
    <property type="nucleotide sequence ID" value="NZ_JBHUGY010000021.1"/>
</dbReference>
<name>A0ABW4WC33_9HYPH</name>
<protein>
    <submittedName>
        <fullName evidence="1">Uncharacterized protein</fullName>
    </submittedName>
</protein>
<proteinExistence type="predicted"/>
<accession>A0ABW4WC33</accession>
<sequence>MATKLEIAGKHVWNVCIALDQLANTVLGGDSDDTVCSHAAKRMHASRLWGAFAAGMERLDPGHMQRSAEHGCGKDSISEFIARKRRKKADCESEGDSPPSIVTRLVMWMIMRAWRSSMTS</sequence>
<reference evidence="2" key="1">
    <citation type="journal article" date="2019" name="Int. J. Syst. Evol. Microbiol.">
        <title>The Global Catalogue of Microorganisms (GCM) 10K type strain sequencing project: providing services to taxonomists for standard genome sequencing and annotation.</title>
        <authorList>
            <consortium name="The Broad Institute Genomics Platform"/>
            <consortium name="The Broad Institute Genome Sequencing Center for Infectious Disease"/>
            <person name="Wu L."/>
            <person name="Ma J."/>
        </authorList>
    </citation>
    <scope>NUCLEOTIDE SEQUENCE [LARGE SCALE GENOMIC DNA]</scope>
    <source>
        <strain evidence="2">CGMCC 1.16226</strain>
    </source>
</reference>
<organism evidence="1 2">
    <name type="scientific">Mesorhizobium calcicola</name>
    <dbReference type="NCBI Taxonomy" id="1300310"/>
    <lineage>
        <taxon>Bacteria</taxon>
        <taxon>Pseudomonadati</taxon>
        <taxon>Pseudomonadota</taxon>
        <taxon>Alphaproteobacteria</taxon>
        <taxon>Hyphomicrobiales</taxon>
        <taxon>Phyllobacteriaceae</taxon>
        <taxon>Mesorhizobium</taxon>
    </lineage>
</organism>
<dbReference type="Proteomes" id="UP001597349">
    <property type="component" value="Unassembled WGS sequence"/>
</dbReference>
<comment type="caution">
    <text evidence="1">The sequence shown here is derived from an EMBL/GenBank/DDBJ whole genome shotgun (WGS) entry which is preliminary data.</text>
</comment>
<evidence type="ECO:0000313" key="2">
    <source>
        <dbReference type="Proteomes" id="UP001597349"/>
    </source>
</evidence>